<dbReference type="GO" id="GO:0001080">
    <property type="term" value="P:nitrogen catabolite activation of transcription from RNA polymerase II promoter"/>
    <property type="evidence" value="ECO:0007669"/>
    <property type="project" value="TreeGrafter"/>
</dbReference>
<evidence type="ECO:0000313" key="6">
    <source>
        <dbReference type="Proteomes" id="UP000036947"/>
    </source>
</evidence>
<dbReference type="InterPro" id="IPR001138">
    <property type="entry name" value="Zn2Cys6_DnaBD"/>
</dbReference>
<dbReference type="InterPro" id="IPR007219">
    <property type="entry name" value="XnlR_reg_dom"/>
</dbReference>
<keyword evidence="2" id="KW-0539">Nucleus</keyword>
<dbReference type="AlphaFoldDB" id="A0A0L0NGE8"/>
<gene>
    <name evidence="5" type="ORF">TOPH_02005</name>
</gene>
<dbReference type="SUPFAM" id="SSF57701">
    <property type="entry name" value="Zn2/Cys6 DNA-binding domain"/>
    <property type="match status" value="1"/>
</dbReference>
<dbReference type="GO" id="GO:0006351">
    <property type="term" value="P:DNA-templated transcription"/>
    <property type="evidence" value="ECO:0007669"/>
    <property type="project" value="InterPro"/>
</dbReference>
<dbReference type="InterPro" id="IPR050797">
    <property type="entry name" value="Carb_Metab_Trans_Reg"/>
</dbReference>
<dbReference type="PANTHER" id="PTHR31668">
    <property type="entry name" value="GLUCOSE TRANSPORT TRANSCRIPTION REGULATOR RGT1-RELATED-RELATED"/>
    <property type="match status" value="1"/>
</dbReference>
<evidence type="ECO:0000256" key="1">
    <source>
        <dbReference type="ARBA" id="ARBA00022723"/>
    </source>
</evidence>
<dbReference type="GO" id="GO:0008270">
    <property type="term" value="F:zinc ion binding"/>
    <property type="evidence" value="ECO:0007669"/>
    <property type="project" value="InterPro"/>
</dbReference>
<evidence type="ECO:0000259" key="4">
    <source>
        <dbReference type="PROSITE" id="PS50048"/>
    </source>
</evidence>
<accession>A0A0L0NGE8</accession>
<dbReference type="SMART" id="SM00906">
    <property type="entry name" value="Fungal_trans"/>
    <property type="match status" value="1"/>
</dbReference>
<proteinExistence type="predicted"/>
<dbReference type="GO" id="GO:0003677">
    <property type="term" value="F:DNA binding"/>
    <property type="evidence" value="ECO:0007669"/>
    <property type="project" value="InterPro"/>
</dbReference>
<keyword evidence="6" id="KW-1185">Reference proteome</keyword>
<dbReference type="PROSITE" id="PS00463">
    <property type="entry name" value="ZN2_CY6_FUNGAL_1"/>
    <property type="match status" value="1"/>
</dbReference>
<dbReference type="CDD" id="cd12148">
    <property type="entry name" value="fungal_TF_MHR"/>
    <property type="match status" value="1"/>
</dbReference>
<reference evidence="5 6" key="1">
    <citation type="journal article" date="2015" name="BMC Genomics">
        <title>The genome of the truffle-parasite Tolypocladium ophioglossoides and the evolution of antifungal peptaibiotics.</title>
        <authorList>
            <person name="Quandt C.A."/>
            <person name="Bushley K.E."/>
            <person name="Spatafora J.W."/>
        </authorList>
    </citation>
    <scope>NUCLEOTIDE SEQUENCE [LARGE SCALE GENOMIC DNA]</scope>
    <source>
        <strain evidence="5 6">CBS 100239</strain>
    </source>
</reference>
<evidence type="ECO:0000313" key="5">
    <source>
        <dbReference type="EMBL" id="KND93217.1"/>
    </source>
</evidence>
<dbReference type="Pfam" id="PF04082">
    <property type="entry name" value="Fungal_trans"/>
    <property type="match status" value="1"/>
</dbReference>
<dbReference type="SMART" id="SM00066">
    <property type="entry name" value="GAL4"/>
    <property type="match status" value="1"/>
</dbReference>
<evidence type="ECO:0000256" key="2">
    <source>
        <dbReference type="ARBA" id="ARBA00023242"/>
    </source>
</evidence>
<dbReference type="EMBL" id="LFRF01000004">
    <property type="protein sequence ID" value="KND93217.1"/>
    <property type="molecule type" value="Genomic_DNA"/>
</dbReference>
<dbReference type="OrthoDB" id="2264294at2759"/>
<sequence length="666" mass="73522">MSGAAAAKAAHPPRSRPCDTCRLRKTRCVKEGTQSHCVLCAFHGQRCTFLRGPLPRQRRQQTQDRDRAPNRRGSVEGPCRSLASTGFKGDAEHPAKGANGAPSPRAPPRASPRASPRQDEHAAGSPDEVDPRHSHSPSNTWHHFDSATGEPDLRVSPPAILNDTLGLDLATHAEYVGPTDYRDPILLDLHRPRPPPSSDGLACTPAELARRLDDQTIFIVRLDETAASEPQRIADLDAIEEAVHPLGRTLVDLYFRIVHPSFPILHQDVFISKHRISHRHFAPSLLAAVYLVALDWQIYDSVLAGRESESIPDAAALENLAERTMSQDMRRPKLSTIEAGLLLLQRHRRHAESGGHATLSRAFAAQMVAVAQDLGLHLDCSSWSIPTWEMGLRRRLAWALYMQARWGAFVHGRPFLIHEQDWDVKPCTDADFPELVSSEGPSARVDLDARNGWEIFVRHIELAQLLTDILPTFYSPKATLMGGTLDRTGVTGAMELAQPLVLRLRQWYSRLPDTLQLQSKQRGKLCANGSLHLAYASMDITIHRALVRALTPHTTEALRNAVRSAAQGKVQSATELLESLEPEHTAAFWGRPAAHQAAHIGSLAALLWATAETTDEMAWCAARVDELRWALRVRGSAAPFARDALRLLEHDIGGFGVVRNGPETPI</sequence>
<organism evidence="5 6">
    <name type="scientific">Tolypocladium ophioglossoides (strain CBS 100239)</name>
    <name type="common">Snaketongue truffleclub</name>
    <name type="synonym">Elaphocordyceps ophioglossoides</name>
    <dbReference type="NCBI Taxonomy" id="1163406"/>
    <lineage>
        <taxon>Eukaryota</taxon>
        <taxon>Fungi</taxon>
        <taxon>Dikarya</taxon>
        <taxon>Ascomycota</taxon>
        <taxon>Pezizomycotina</taxon>
        <taxon>Sordariomycetes</taxon>
        <taxon>Hypocreomycetidae</taxon>
        <taxon>Hypocreales</taxon>
        <taxon>Ophiocordycipitaceae</taxon>
        <taxon>Tolypocladium</taxon>
    </lineage>
</organism>
<protein>
    <submittedName>
        <fullName evidence="5">Transcriptional activator protein DAL81</fullName>
    </submittedName>
</protein>
<comment type="caution">
    <text evidence="5">The sequence shown here is derived from an EMBL/GenBank/DDBJ whole genome shotgun (WGS) entry which is preliminary data.</text>
</comment>
<dbReference type="GO" id="GO:0005634">
    <property type="term" value="C:nucleus"/>
    <property type="evidence" value="ECO:0007669"/>
    <property type="project" value="TreeGrafter"/>
</dbReference>
<dbReference type="InterPro" id="IPR036864">
    <property type="entry name" value="Zn2-C6_fun-type_DNA-bd_sf"/>
</dbReference>
<dbReference type="STRING" id="1163406.A0A0L0NGE8"/>
<dbReference type="GO" id="GO:0000981">
    <property type="term" value="F:DNA-binding transcription factor activity, RNA polymerase II-specific"/>
    <property type="evidence" value="ECO:0007669"/>
    <property type="project" value="InterPro"/>
</dbReference>
<name>A0A0L0NGE8_TOLOC</name>
<dbReference type="PROSITE" id="PS50048">
    <property type="entry name" value="ZN2_CY6_FUNGAL_2"/>
    <property type="match status" value="1"/>
</dbReference>
<dbReference type="Proteomes" id="UP000036947">
    <property type="component" value="Unassembled WGS sequence"/>
</dbReference>
<evidence type="ECO:0000256" key="3">
    <source>
        <dbReference type="SAM" id="MobiDB-lite"/>
    </source>
</evidence>
<dbReference type="CDD" id="cd00067">
    <property type="entry name" value="GAL4"/>
    <property type="match status" value="1"/>
</dbReference>
<feature type="region of interest" description="Disordered" evidence="3">
    <location>
        <begin position="53"/>
        <end position="157"/>
    </location>
</feature>
<keyword evidence="1" id="KW-0479">Metal-binding</keyword>
<dbReference type="PANTHER" id="PTHR31668:SF4">
    <property type="entry name" value="TRANSCRIPTIONAL ACTIVATOR PROTEIN DAL81"/>
    <property type="match status" value="1"/>
</dbReference>
<feature type="domain" description="Zn(2)-C6 fungal-type" evidence="4">
    <location>
        <begin position="17"/>
        <end position="49"/>
    </location>
</feature>